<protein>
    <submittedName>
        <fullName evidence="1">Uncharacterized protein</fullName>
    </submittedName>
</protein>
<proteinExistence type="predicted"/>
<dbReference type="Proteomes" id="UP000280648">
    <property type="component" value="Unassembled WGS sequence"/>
</dbReference>
<organism evidence="1 2">
    <name type="scientific">Streptococcus oralis</name>
    <dbReference type="NCBI Taxonomy" id="1303"/>
    <lineage>
        <taxon>Bacteria</taxon>
        <taxon>Bacillati</taxon>
        <taxon>Bacillota</taxon>
        <taxon>Bacilli</taxon>
        <taxon>Lactobacillales</taxon>
        <taxon>Streptococcaceae</taxon>
        <taxon>Streptococcus</taxon>
    </lineage>
</organism>
<dbReference type="RefSeq" id="WP_131200545.1">
    <property type="nucleotide sequence ID" value="NZ_RJPI01000006.1"/>
</dbReference>
<name>A0A428FQX0_STROR</name>
<reference evidence="1 2" key="1">
    <citation type="submission" date="2018-11" db="EMBL/GenBank/DDBJ databases">
        <title>Species Designations Belie Phenotypic and Genotypic Heterogeneity in Oral Streptococci.</title>
        <authorList>
            <person name="Velsko I."/>
        </authorList>
    </citation>
    <scope>NUCLEOTIDE SEQUENCE [LARGE SCALE GENOMIC DNA]</scope>
    <source>
        <strain evidence="1 2">BCC26</strain>
    </source>
</reference>
<dbReference type="EMBL" id="RJPI01000006">
    <property type="protein sequence ID" value="RSJ65038.1"/>
    <property type="molecule type" value="Genomic_DNA"/>
</dbReference>
<dbReference type="AlphaFoldDB" id="A0A428FQX0"/>
<evidence type="ECO:0000313" key="1">
    <source>
        <dbReference type="EMBL" id="RSJ65038.1"/>
    </source>
</evidence>
<evidence type="ECO:0000313" key="2">
    <source>
        <dbReference type="Proteomes" id="UP000280648"/>
    </source>
</evidence>
<sequence length="104" mass="12105">MTIEDLSELLLSIAEEDAIISTLFSFFIRNKGYSTQILEEIIFYGMAIGWFEIVNVENDNIPYTDIEWKIDNDFQEVVFCDNDFAVKTLFTQEGGIPELFKKFI</sequence>
<accession>A0A428FQX0</accession>
<comment type="caution">
    <text evidence="1">The sequence shown here is derived from an EMBL/GenBank/DDBJ whole genome shotgun (WGS) entry which is preliminary data.</text>
</comment>
<gene>
    <name evidence="1" type="ORF">D8803_05800</name>
</gene>